<dbReference type="InterPro" id="IPR013425">
    <property type="entry name" value="Autotrns_rpt"/>
</dbReference>
<dbReference type="Pfam" id="PF12951">
    <property type="entry name" value="PATR"/>
    <property type="match status" value="2"/>
</dbReference>
<evidence type="ECO:0000256" key="1">
    <source>
        <dbReference type="ARBA" id="ARBA00022729"/>
    </source>
</evidence>
<comment type="caution">
    <text evidence="2">The sequence shown here is derived from an EMBL/GenBank/DDBJ whole genome shotgun (WGS) entry which is preliminary data.</text>
</comment>
<accession>A0A934SA56</accession>
<dbReference type="SUPFAM" id="SSF51126">
    <property type="entry name" value="Pectin lyase-like"/>
    <property type="match status" value="2"/>
</dbReference>
<name>A0A934SA56_9BACT</name>
<keyword evidence="3" id="KW-1185">Reference proteome</keyword>
<dbReference type="AlphaFoldDB" id="A0A934SA56"/>
<dbReference type="EMBL" id="JAENIJ010000008">
    <property type="protein sequence ID" value="MBK1882144.1"/>
    <property type="molecule type" value="Genomic_DNA"/>
</dbReference>
<dbReference type="InterPro" id="IPR011050">
    <property type="entry name" value="Pectin_lyase_fold/virulence"/>
</dbReference>
<dbReference type="NCBIfam" id="TIGR02601">
    <property type="entry name" value="autotrns_rpt"/>
    <property type="match status" value="2"/>
</dbReference>
<evidence type="ECO:0000313" key="2">
    <source>
        <dbReference type="EMBL" id="MBK1882144.1"/>
    </source>
</evidence>
<gene>
    <name evidence="2" type="ORF">JIN85_06950</name>
</gene>
<keyword evidence="1" id="KW-0732">Signal</keyword>
<protein>
    <submittedName>
        <fullName evidence="2">Autotransporter-associated beta strand repeat-containing protein</fullName>
    </submittedName>
</protein>
<dbReference type="Proteomes" id="UP000603141">
    <property type="component" value="Unassembled WGS sequence"/>
</dbReference>
<reference evidence="2" key="1">
    <citation type="submission" date="2021-01" db="EMBL/GenBank/DDBJ databases">
        <title>Modified the classification status of verrucomicrobia.</title>
        <authorList>
            <person name="Feng X."/>
        </authorList>
    </citation>
    <scope>NUCLEOTIDE SEQUENCE</scope>
    <source>
        <strain evidence="2">KCTC 22041</strain>
    </source>
</reference>
<sequence>MKNRHRSFRRPFYPSEFPFANTPPSIRQACSIAFMAWIGFAGVMHGAEVSLSENDTLGTSSFADAGHWDNAAAPSAGNDYFTNSFVLRTPADDGMTYVFGGDSLKVATGGRLLGKTKGTQTIDFSSGDGLILDGGTFDQANSPNDSTQLIVTGKISVLSDSFLGALGSASNDSPNFEVLDVQAPISGAGVYLNIAGTANSGTNSGVVKFSAANPFSGVVTVAGPGNGFTASAVNRLLQLNHLDALQNATILLSSTQPNPLSFAASVNTGNFRIASVGGSTDQILEDTNGDPVTLEIGEGASSDMIYRGAFRGAGGLVKTGTNTMYLLGFDTYTGDTTIKSGVISLDYANFDDGSTVTVDTGAMLDLYHGENDRVAALVLGGVSQPEGIYDATTSPDFISGTGSIEVNTGPAGPQNIVMITSDTGNLMETSFNSDVGHWSSPGAPVSPNHYYTGPYTIRTAALKESGDGGTFAGDSLQIDIDGRFLGKAGASMVGNTVVETITVPKLVLNGGSFYQASAFGSSATLIVNGTMEVKSASVLGALGSGESNSATWETLDIASVISGEGDLTISGSINGGGNNGVVRLSAANPYTGQIAVEQPGNGAIASEHLRLLQLSHPNALQYATLALNTYVPDGISFDASANTAPFLVGCLTGTADQLLADTDGNAVTLNIGGNDGSSDYEGALTGPGSLVKSGTGTITLSGLNTYQGSTMVAGGTLRLESAGLSDSSKVSIAASGILELDHNETDVIGVLVLDGVAQAPGIYNSSNSGGHLTGSGSLQVTATQVGFAEFMNSFSGLSSEEMLPDADPDSDGLVNLMEYALDGFDPVVPNSSATLSSGEISYSKRQLAVENDDVTYQIEISSTLGTGSDPWVVVTPTVNDSSVISYTLPTGLNQIFARLVVRQK</sequence>
<proteinExistence type="predicted"/>
<evidence type="ECO:0000313" key="3">
    <source>
        <dbReference type="Proteomes" id="UP000603141"/>
    </source>
</evidence>
<organism evidence="2 3">
    <name type="scientific">Luteolibacter pohnpeiensis</name>
    <dbReference type="NCBI Taxonomy" id="454153"/>
    <lineage>
        <taxon>Bacteria</taxon>
        <taxon>Pseudomonadati</taxon>
        <taxon>Verrucomicrobiota</taxon>
        <taxon>Verrucomicrobiia</taxon>
        <taxon>Verrucomicrobiales</taxon>
        <taxon>Verrucomicrobiaceae</taxon>
        <taxon>Luteolibacter</taxon>
    </lineage>
</organism>